<evidence type="ECO:0000313" key="3">
    <source>
        <dbReference type="Proteomes" id="UP000422569"/>
    </source>
</evidence>
<name>A0A6B8MCU2_9HYPH</name>
<dbReference type="RefSeq" id="WP_016918434.1">
    <property type="nucleotide sequence ID" value="NZ_CP044331.1"/>
</dbReference>
<keyword evidence="1" id="KW-1133">Transmembrane helix</keyword>
<proteinExistence type="predicted"/>
<dbReference type="EMBL" id="CP044331">
    <property type="protein sequence ID" value="QGM99439.1"/>
    <property type="molecule type" value="Genomic_DNA"/>
</dbReference>
<feature type="transmembrane region" description="Helical" evidence="1">
    <location>
        <begin position="14"/>
        <end position="34"/>
    </location>
</feature>
<keyword evidence="3" id="KW-1185">Reference proteome</keyword>
<protein>
    <submittedName>
        <fullName evidence="2">PH domain-containing protein</fullName>
    </submittedName>
</protein>
<evidence type="ECO:0000256" key="1">
    <source>
        <dbReference type="SAM" id="Phobius"/>
    </source>
</evidence>
<dbReference type="Proteomes" id="UP000422569">
    <property type="component" value="Chromosome"/>
</dbReference>
<dbReference type="AlphaFoldDB" id="A0A6B8MCU2"/>
<evidence type="ECO:0000313" key="2">
    <source>
        <dbReference type="EMBL" id="QGM99439.1"/>
    </source>
</evidence>
<keyword evidence="1" id="KW-0472">Membrane</keyword>
<gene>
    <name evidence="2" type="ORF">F7D14_19415</name>
</gene>
<keyword evidence="1" id="KW-0812">Transmembrane</keyword>
<accession>A0A6B8MCU2</accession>
<sequence length="156" mass="17388">MSDEFSIDRPFPHMLRAILGAVGLLAIVAPAWDFRRAFLHPGWHSLFFGVITLGAWAVGVGGVWAAAFGEDQRWRVDDGEIEIARRNLFRRWTTRLRSSDIAEISISETEWDSRANTFGVVLTLRDGARFETAGVETCADAEEIERRLRAALGLAG</sequence>
<feature type="transmembrane region" description="Helical" evidence="1">
    <location>
        <begin position="46"/>
        <end position="67"/>
    </location>
</feature>
<organism evidence="2 3">
    <name type="scientific">Methylocystis parvus</name>
    <dbReference type="NCBI Taxonomy" id="134"/>
    <lineage>
        <taxon>Bacteria</taxon>
        <taxon>Pseudomonadati</taxon>
        <taxon>Pseudomonadota</taxon>
        <taxon>Alphaproteobacteria</taxon>
        <taxon>Hyphomicrobiales</taxon>
        <taxon>Methylocystaceae</taxon>
        <taxon>Methylocystis</taxon>
    </lineage>
</organism>
<reference evidence="2 3" key="1">
    <citation type="submission" date="2019-09" db="EMBL/GenBank/DDBJ databases">
        <title>Isolation and complete genome sequencing of Methylocystis species.</title>
        <authorList>
            <person name="Rumah B.L."/>
            <person name="Stead C.E."/>
            <person name="Stevens B.C."/>
            <person name="Minton N.P."/>
            <person name="Grosse-Honebrink A."/>
            <person name="Zhang Y."/>
        </authorList>
    </citation>
    <scope>NUCLEOTIDE SEQUENCE [LARGE SCALE GENOMIC DNA]</scope>
    <source>
        <strain evidence="2 3">BRCS2</strain>
    </source>
</reference>
<dbReference type="KEGG" id="mpar:F7D14_19415"/>